<dbReference type="InterPro" id="IPR023174">
    <property type="entry name" value="PDEase_CS"/>
</dbReference>
<dbReference type="PROSITE" id="PS51845">
    <property type="entry name" value="PDEASE_I_2"/>
    <property type="match status" value="1"/>
</dbReference>
<evidence type="ECO:0000256" key="11">
    <source>
        <dbReference type="SAM" id="Phobius"/>
    </source>
</evidence>
<dbReference type="InterPro" id="IPR002073">
    <property type="entry name" value="PDEase_catalytic_dom"/>
</dbReference>
<feature type="binding site" evidence="7">
    <location>
        <position position="678"/>
    </location>
    <ligand>
        <name>AMP</name>
        <dbReference type="ChEBI" id="CHEBI:456215"/>
    </ligand>
</feature>
<proteinExistence type="inferred from homology"/>
<evidence type="ECO:0000256" key="10">
    <source>
        <dbReference type="SAM" id="MobiDB-lite"/>
    </source>
</evidence>
<keyword evidence="14" id="KW-1185">Reference proteome</keyword>
<feature type="binding site" evidence="7">
    <location>
        <position position="791"/>
    </location>
    <ligand>
        <name>AMP</name>
        <dbReference type="ChEBI" id="CHEBI:456215"/>
    </ligand>
</feature>
<evidence type="ECO:0000259" key="12">
    <source>
        <dbReference type="PROSITE" id="PS50112"/>
    </source>
</evidence>
<sequence>MRWCCGGTSGQHQGEAAGGSMELSSPKSSSSHSIKKWSMGNGGGGEATTKGTQVVGAGQEARVQLLEHQQQENSQPVTTLFHPRRGVLKSSLKLLRQRQSSPEAAAAKEGWKVVEARITMLILLGKEKMLPLPLLPPPITTIAALLQALLVHLLLLLVVLALYVSPSSSSSFSTTTSPKSSTASTSWAVPGGCPFLEHLQSAGWTLHVSNPSSASHTLQSLRPVVVLFDHKIDDLISLAKNIRSLPESEDMLFGILLDGALSEKRLKALAKADLQQFFMYSATDISLCELFARLSSRLKAIPALFAVVEEAEQPIKICDERNVVQYVNRAYEMVTGRTRADVLGSDASEMRYKTLNNVAAAAVATSTPTAMTAASVGWGDSHGNTAVVPTTPTNEENLFASPPGGGGNGLHNNRRRSSEWHCITVPTSSTSPQFVYVKRGSADAAICRDLSLKSLRSQSALVDAPITEALSVLTNVLHKCDEETQMQVRDAIKILSSTELYAPTITRFRDNDRIATGYYDGLIRLHHPNRQRKRSVVDAFRENQQRRASGGSSISGGGNESRRRISTDVVNALENENSWNFDVIELERITDHHPLSQLGVKIFERWNVSETLRCPVDNIARWLTVIEANYQSGNAYHNATHAADVLQATSYFLNSDAVGQFVQDTHAVAALIAATVHDLDHPGRGNAFLMNTRQRLALLYNDHSVLENHHVALAFQLTLTQPGVNIFARVQHDEFTQIRQAVIDMVLATDMSRHFEYLTKFQQLMSNMPDNEEKCDTNSLTICRMLIKCADIANPTREWKLCHQWAMRIVEEYFEQTAEEVSKALPVTMKGFDRETCNIPITQCTFVDMFARETFTCWCEFSELPHLLIQMESNYEKWKAQAADWEPSCNLNLQAKIAR</sequence>
<feature type="active site" description="Proton donor" evidence="6">
    <location>
        <position position="637"/>
    </location>
</feature>
<keyword evidence="5" id="KW-0114">cAMP</keyword>
<dbReference type="SUPFAM" id="SSF55785">
    <property type="entry name" value="PYP-like sensor domain (PAS domain)"/>
    <property type="match status" value="1"/>
</dbReference>
<dbReference type="Gene3D" id="1.10.1300.10">
    <property type="entry name" value="3'5'-cyclic nucleotide phosphodiesterase, catalytic domain"/>
    <property type="match status" value="1"/>
</dbReference>
<organism evidence="14 15">
    <name type="scientific">Ditylenchus dipsaci</name>
    <dbReference type="NCBI Taxonomy" id="166011"/>
    <lineage>
        <taxon>Eukaryota</taxon>
        <taxon>Metazoa</taxon>
        <taxon>Ecdysozoa</taxon>
        <taxon>Nematoda</taxon>
        <taxon>Chromadorea</taxon>
        <taxon>Rhabditida</taxon>
        <taxon>Tylenchina</taxon>
        <taxon>Tylenchomorpha</taxon>
        <taxon>Sphaerularioidea</taxon>
        <taxon>Anguinidae</taxon>
        <taxon>Anguininae</taxon>
        <taxon>Ditylenchus</taxon>
    </lineage>
</organism>
<feature type="transmembrane region" description="Helical" evidence="11">
    <location>
        <begin position="139"/>
        <end position="164"/>
    </location>
</feature>
<dbReference type="EC" id="3.1.4.-" evidence="9"/>
<feature type="region of interest" description="Disordered" evidence="10">
    <location>
        <begin position="541"/>
        <end position="562"/>
    </location>
</feature>
<keyword evidence="4 9" id="KW-0378">Hydrolase</keyword>
<feature type="binding site" evidence="8">
    <location>
        <position position="678"/>
    </location>
    <ligand>
        <name>Zn(2+)</name>
        <dbReference type="ChEBI" id="CHEBI:29105"/>
        <label>2</label>
    </ligand>
</feature>
<dbReference type="GO" id="GO:0046872">
    <property type="term" value="F:metal ion binding"/>
    <property type="evidence" value="ECO:0007669"/>
    <property type="project" value="UniProtKB-KW"/>
</dbReference>
<comment type="pathway">
    <text evidence="1">Purine metabolism; 3',5'-cyclic AMP degradation; AMP from 3',5'-cyclic AMP: step 1/1.</text>
</comment>
<evidence type="ECO:0000313" key="15">
    <source>
        <dbReference type="WBParaSite" id="jg20137"/>
    </source>
</evidence>
<evidence type="ECO:0000313" key="14">
    <source>
        <dbReference type="Proteomes" id="UP000887574"/>
    </source>
</evidence>
<dbReference type="GO" id="GO:0007165">
    <property type="term" value="P:signal transduction"/>
    <property type="evidence" value="ECO:0007669"/>
    <property type="project" value="InterPro"/>
</dbReference>
<comment type="cofactor">
    <cofactor evidence="9">
        <name>a divalent metal cation</name>
        <dbReference type="ChEBI" id="CHEBI:60240"/>
    </cofactor>
    <text evidence="9">Binds 2 divalent metal cations per subunit. Site 1 may preferentially bind zinc ions, while site 2 has a preference for magnesium and/or manganese ions.</text>
</comment>
<keyword evidence="3 8" id="KW-0479">Metal-binding</keyword>
<feature type="binding site" evidence="8">
    <location>
        <position position="641"/>
    </location>
    <ligand>
        <name>Zn(2+)</name>
        <dbReference type="ChEBI" id="CHEBI:29105"/>
        <label>1</label>
    </ligand>
</feature>
<feature type="domain" description="PDEase" evidence="13">
    <location>
        <begin position="561"/>
        <end position="885"/>
    </location>
</feature>
<keyword evidence="11" id="KW-1133">Transmembrane helix</keyword>
<evidence type="ECO:0000256" key="7">
    <source>
        <dbReference type="PIRSR" id="PIRSR623088-2"/>
    </source>
</evidence>
<feature type="binding site" evidence="8">
    <location>
        <position position="791"/>
    </location>
    <ligand>
        <name>Zn(2+)</name>
        <dbReference type="ChEBI" id="CHEBI:29105"/>
        <label>1</label>
    </ligand>
</feature>
<evidence type="ECO:0000256" key="8">
    <source>
        <dbReference type="PIRSR" id="PIRSR623088-3"/>
    </source>
</evidence>
<keyword evidence="11" id="KW-0812">Transmembrane</keyword>
<evidence type="ECO:0000256" key="3">
    <source>
        <dbReference type="ARBA" id="ARBA00022723"/>
    </source>
</evidence>
<feature type="domain" description="PAS" evidence="12">
    <location>
        <begin position="300"/>
        <end position="344"/>
    </location>
</feature>
<dbReference type="InterPro" id="IPR035965">
    <property type="entry name" value="PAS-like_dom_sf"/>
</dbReference>
<accession>A0A915DJJ0</accession>
<dbReference type="SMART" id="SM00471">
    <property type="entry name" value="HDc"/>
    <property type="match status" value="1"/>
</dbReference>
<comment type="similarity">
    <text evidence="2">Belongs to the cyclic nucleotide phosphodiesterase family. PDE8 subfamily.</text>
</comment>
<dbReference type="Proteomes" id="UP000887574">
    <property type="component" value="Unplaced"/>
</dbReference>
<feature type="binding site" evidence="7">
    <location>
        <begin position="637"/>
        <end position="641"/>
    </location>
    <ligand>
        <name>AMP</name>
        <dbReference type="ChEBI" id="CHEBI:456215"/>
    </ligand>
</feature>
<evidence type="ECO:0000256" key="4">
    <source>
        <dbReference type="ARBA" id="ARBA00022801"/>
    </source>
</evidence>
<dbReference type="PROSITE" id="PS00126">
    <property type="entry name" value="PDEASE_I_1"/>
    <property type="match status" value="1"/>
</dbReference>
<evidence type="ECO:0000256" key="5">
    <source>
        <dbReference type="ARBA" id="ARBA00023149"/>
    </source>
</evidence>
<protein>
    <recommendedName>
        <fullName evidence="9">Phosphodiesterase</fullName>
        <ecNumber evidence="9">3.1.4.-</ecNumber>
    </recommendedName>
</protein>
<dbReference type="SUPFAM" id="SSF109604">
    <property type="entry name" value="HD-domain/PDEase-like"/>
    <property type="match status" value="1"/>
</dbReference>
<feature type="binding site" evidence="8">
    <location>
        <position position="678"/>
    </location>
    <ligand>
        <name>Zn(2+)</name>
        <dbReference type="ChEBI" id="CHEBI:29105"/>
        <label>1</label>
    </ligand>
</feature>
<evidence type="ECO:0000256" key="1">
    <source>
        <dbReference type="ARBA" id="ARBA00004703"/>
    </source>
</evidence>
<feature type="compositionally biased region" description="Low complexity" evidence="10">
    <location>
        <begin position="20"/>
        <end position="38"/>
    </location>
</feature>
<dbReference type="PRINTS" id="PR00387">
    <property type="entry name" value="PDIESTERASE1"/>
</dbReference>
<evidence type="ECO:0000256" key="6">
    <source>
        <dbReference type="PIRSR" id="PIRSR623088-1"/>
    </source>
</evidence>
<dbReference type="FunFam" id="1.10.1300.10:FF:000020">
    <property type="entry name" value="Phosphodiesterase"/>
    <property type="match status" value="1"/>
</dbReference>
<dbReference type="InterPro" id="IPR023088">
    <property type="entry name" value="PDEase"/>
</dbReference>
<evidence type="ECO:0000256" key="2">
    <source>
        <dbReference type="ARBA" id="ARBA00006437"/>
    </source>
</evidence>
<dbReference type="InterPro" id="IPR003607">
    <property type="entry name" value="HD/PDEase_dom"/>
</dbReference>
<dbReference type="AlphaFoldDB" id="A0A915DJJ0"/>
<feature type="binding site" evidence="8">
    <location>
        <position position="677"/>
    </location>
    <ligand>
        <name>Zn(2+)</name>
        <dbReference type="ChEBI" id="CHEBI:29105"/>
        <label>1</label>
    </ligand>
</feature>
<name>A0A915DJJ0_9BILA</name>
<dbReference type="InterPro" id="IPR036971">
    <property type="entry name" value="PDEase_catalytic_dom_sf"/>
</dbReference>
<dbReference type="WBParaSite" id="jg20137">
    <property type="protein sequence ID" value="jg20137"/>
    <property type="gene ID" value="jg20137"/>
</dbReference>
<dbReference type="CDD" id="cd00077">
    <property type="entry name" value="HDc"/>
    <property type="match status" value="1"/>
</dbReference>
<dbReference type="PANTHER" id="PTHR11347">
    <property type="entry name" value="CYCLIC NUCLEOTIDE PHOSPHODIESTERASE"/>
    <property type="match status" value="1"/>
</dbReference>
<dbReference type="PROSITE" id="PS50112">
    <property type="entry name" value="PAS"/>
    <property type="match status" value="1"/>
</dbReference>
<feature type="binding site" evidence="7">
    <location>
        <position position="843"/>
    </location>
    <ligand>
        <name>AMP</name>
        <dbReference type="ChEBI" id="CHEBI:456215"/>
    </ligand>
</feature>
<keyword evidence="11" id="KW-0472">Membrane</keyword>
<evidence type="ECO:0000259" key="13">
    <source>
        <dbReference type="PROSITE" id="PS51845"/>
    </source>
</evidence>
<dbReference type="InterPro" id="IPR000014">
    <property type="entry name" value="PAS"/>
</dbReference>
<dbReference type="Pfam" id="PF00233">
    <property type="entry name" value="PDEase_I"/>
    <property type="match status" value="1"/>
</dbReference>
<dbReference type="GO" id="GO:0004114">
    <property type="term" value="F:3',5'-cyclic-nucleotide phosphodiesterase activity"/>
    <property type="evidence" value="ECO:0007669"/>
    <property type="project" value="InterPro"/>
</dbReference>
<feature type="region of interest" description="Disordered" evidence="10">
    <location>
        <begin position="1"/>
        <end position="51"/>
    </location>
</feature>
<evidence type="ECO:0000256" key="9">
    <source>
        <dbReference type="RuleBase" id="RU363067"/>
    </source>
</evidence>
<reference evidence="15" key="1">
    <citation type="submission" date="2022-11" db="UniProtKB">
        <authorList>
            <consortium name="WormBaseParasite"/>
        </authorList>
    </citation>
    <scope>IDENTIFICATION</scope>
</reference>